<dbReference type="Pfam" id="PF14310">
    <property type="entry name" value="Fn3-like"/>
    <property type="match status" value="1"/>
</dbReference>
<dbReference type="InterPro" id="IPR036962">
    <property type="entry name" value="Glyco_hydro_3_N_sf"/>
</dbReference>
<dbReference type="InterPro" id="IPR013783">
    <property type="entry name" value="Ig-like_fold"/>
</dbReference>
<feature type="domain" description="Fibronectin type III-like" evidence="5">
    <location>
        <begin position="665"/>
        <end position="734"/>
    </location>
</feature>
<dbReference type="SMART" id="SM01217">
    <property type="entry name" value="Fn3_like"/>
    <property type="match status" value="1"/>
</dbReference>
<organism evidence="6 7">
    <name type="scientific">Propioniciclava soli</name>
    <dbReference type="NCBI Taxonomy" id="2775081"/>
    <lineage>
        <taxon>Bacteria</taxon>
        <taxon>Bacillati</taxon>
        <taxon>Actinomycetota</taxon>
        <taxon>Actinomycetes</taxon>
        <taxon>Propionibacteriales</taxon>
        <taxon>Propionibacteriaceae</taxon>
        <taxon>Propioniciclava</taxon>
    </lineage>
</organism>
<dbReference type="PANTHER" id="PTHR42715:SF10">
    <property type="entry name" value="BETA-GLUCOSIDASE"/>
    <property type="match status" value="1"/>
</dbReference>
<evidence type="ECO:0000256" key="4">
    <source>
        <dbReference type="RuleBase" id="RU361161"/>
    </source>
</evidence>
<dbReference type="InterPro" id="IPR019800">
    <property type="entry name" value="Glyco_hydro_3_AS"/>
</dbReference>
<dbReference type="RefSeq" id="WP_342372696.1">
    <property type="nucleotide sequence ID" value="NZ_CP115965.1"/>
</dbReference>
<evidence type="ECO:0000313" key="7">
    <source>
        <dbReference type="Proteomes" id="UP001434337"/>
    </source>
</evidence>
<dbReference type="InterPro" id="IPR002772">
    <property type="entry name" value="Glyco_hydro_3_C"/>
</dbReference>
<dbReference type="Gene3D" id="3.20.20.300">
    <property type="entry name" value="Glycoside hydrolase, family 3, N-terminal domain"/>
    <property type="match status" value="1"/>
</dbReference>
<keyword evidence="2 4" id="KW-0378">Hydrolase</keyword>
<dbReference type="InterPro" id="IPR001764">
    <property type="entry name" value="Glyco_hydro_3_N"/>
</dbReference>
<dbReference type="Gene3D" id="2.60.40.10">
    <property type="entry name" value="Immunoglobulins"/>
    <property type="match status" value="1"/>
</dbReference>
<accession>A0ABZ3C7R5</accession>
<evidence type="ECO:0000259" key="5">
    <source>
        <dbReference type="SMART" id="SM01217"/>
    </source>
</evidence>
<protein>
    <submittedName>
        <fullName evidence="6">Glycoside hydrolase family 3 N-terminal domain-containing protein</fullName>
    </submittedName>
</protein>
<evidence type="ECO:0000313" key="6">
    <source>
        <dbReference type="EMBL" id="WZW98733.1"/>
    </source>
</evidence>
<evidence type="ECO:0000256" key="2">
    <source>
        <dbReference type="ARBA" id="ARBA00022801"/>
    </source>
</evidence>
<name>A0ABZ3C7R5_9ACTN</name>
<dbReference type="InterPro" id="IPR026891">
    <property type="entry name" value="Fn3-like"/>
</dbReference>
<comment type="similarity">
    <text evidence="1 4">Belongs to the glycosyl hydrolase 3 family.</text>
</comment>
<dbReference type="InterPro" id="IPR050288">
    <property type="entry name" value="Cellulose_deg_GH3"/>
</dbReference>
<dbReference type="InterPro" id="IPR036881">
    <property type="entry name" value="Glyco_hydro_3_C_sf"/>
</dbReference>
<sequence>MFPWSDTTRPVDERVEALLDAMSLAEQIGQLGAFWPRPKSNGAGLNDVAPMESAMSSGEFEEVSADGLGHLTRVFGSAPIDPETGVATLARFQQQVQQRSRFGIPAIAHEECLTGFTAYGATVYPAAIAWGATFDPELVGEMAHAIGSDMAALGVHQGLSPLLDVVRDYRWGRVEETIGEDPFLVGTLGTAYVRGLQDAGVQATLKHFVGYSAARAGRNHAPVTIGTRELEDVLLPPFEMAVREGEVASVMNSYSDVDGVPAGASRHLLTEVLRERWGFTGTVVSDYWSISFLESMHHVADDLTEAGALSLNAGLDIELPETGAYAHLAEAVERGLVSEGVIREAARRILRQKVQLGLLDEGWDAAAAGRAVHLDSERNREIARRMAEQSVVLCANDAGVLPLRADSIALLGPISENPLTFMGCYSFPNHVLPRYPELASGLPLTSLADAVRAEFPDTRVDVVAGVDILDPDTSGIEGAVAAARDAAVAVVAVGDLAGMFGGGTSGEGCDSVDLRLPGAQADLVRAVLDTGTPTLLLVVSGRPYSLGEFGDRAAAVVQAFMPGAEGGAALAGVLSGRVNPSGKLPVGVPDHPGGQPGTYIAAPLAWFTDGVSNLDPRPLYPFGHGLSYTTFAVSDLALTADEVPTDGTLTATVRLTNTGERAGAEVVQFYLSDVTAQVVRPIKLLAAFRKVHLEPGASATLRVDFSTDLMSFTGVDLTRVVEPGAMKLSVGTSSENLPLVADFRLTGGLRVVGEGRTLSPTVTVE</sequence>
<proteinExistence type="inferred from homology"/>
<evidence type="ECO:0000256" key="1">
    <source>
        <dbReference type="ARBA" id="ARBA00005336"/>
    </source>
</evidence>
<keyword evidence="4" id="KW-0326">Glycosidase</keyword>
<keyword evidence="7" id="KW-1185">Reference proteome</keyword>
<dbReference type="PRINTS" id="PR00133">
    <property type="entry name" value="GLHYDRLASE3"/>
</dbReference>
<dbReference type="InterPro" id="IPR017853">
    <property type="entry name" value="GH"/>
</dbReference>
<dbReference type="Gene3D" id="3.40.50.1700">
    <property type="entry name" value="Glycoside hydrolase family 3 C-terminal domain"/>
    <property type="match status" value="1"/>
</dbReference>
<dbReference type="Proteomes" id="UP001434337">
    <property type="component" value="Chromosome"/>
</dbReference>
<dbReference type="SUPFAM" id="SSF52279">
    <property type="entry name" value="Beta-D-glucan exohydrolase, C-terminal domain"/>
    <property type="match status" value="1"/>
</dbReference>
<dbReference type="EMBL" id="CP115965">
    <property type="protein sequence ID" value="WZW98733.1"/>
    <property type="molecule type" value="Genomic_DNA"/>
</dbReference>
<evidence type="ECO:0000256" key="3">
    <source>
        <dbReference type="ARBA" id="ARBA00023277"/>
    </source>
</evidence>
<dbReference type="Pfam" id="PF01915">
    <property type="entry name" value="Glyco_hydro_3_C"/>
    <property type="match status" value="1"/>
</dbReference>
<dbReference type="PANTHER" id="PTHR42715">
    <property type="entry name" value="BETA-GLUCOSIDASE"/>
    <property type="match status" value="1"/>
</dbReference>
<dbReference type="GO" id="GO:0016787">
    <property type="term" value="F:hydrolase activity"/>
    <property type="evidence" value="ECO:0007669"/>
    <property type="project" value="UniProtKB-KW"/>
</dbReference>
<reference evidence="6 7" key="1">
    <citation type="journal article" date="2023" name="Environ Microbiome">
        <title>A coral-associated actinobacterium mitigates coral bleaching under heat stress.</title>
        <authorList>
            <person name="Li J."/>
            <person name="Zou Y."/>
            <person name="Li Q."/>
            <person name="Zhang J."/>
            <person name="Bourne D.G."/>
            <person name="Lyu Y."/>
            <person name="Liu C."/>
            <person name="Zhang S."/>
        </authorList>
    </citation>
    <scope>NUCLEOTIDE SEQUENCE [LARGE SCALE GENOMIC DNA]</scope>
    <source>
        <strain evidence="6 7">SCSIO 13291</strain>
    </source>
</reference>
<dbReference type="PROSITE" id="PS00775">
    <property type="entry name" value="GLYCOSYL_HYDROL_F3"/>
    <property type="match status" value="1"/>
</dbReference>
<keyword evidence="3" id="KW-0119">Carbohydrate metabolism</keyword>
<dbReference type="SUPFAM" id="SSF51445">
    <property type="entry name" value="(Trans)glycosidases"/>
    <property type="match status" value="1"/>
</dbReference>
<dbReference type="Pfam" id="PF00933">
    <property type="entry name" value="Glyco_hydro_3"/>
    <property type="match status" value="1"/>
</dbReference>
<gene>
    <name evidence="6" type="ORF">PCC79_00555</name>
</gene>